<feature type="transmembrane region" description="Helical" evidence="6">
    <location>
        <begin position="162"/>
        <end position="181"/>
    </location>
</feature>
<feature type="transmembrane region" description="Helical" evidence="6">
    <location>
        <begin position="12"/>
        <end position="30"/>
    </location>
</feature>
<dbReference type="Proteomes" id="UP000094463">
    <property type="component" value="Chromosome"/>
</dbReference>
<feature type="transmembrane region" description="Helical" evidence="6">
    <location>
        <begin position="65"/>
        <end position="84"/>
    </location>
</feature>
<dbReference type="OrthoDB" id="9774361at2"/>
<evidence type="ECO:0000256" key="3">
    <source>
        <dbReference type="ARBA" id="ARBA00022692"/>
    </source>
</evidence>
<comment type="similarity">
    <text evidence="2">Belongs to the autoinducer-2 exporter (AI-2E) (TC 2.A.86) family.</text>
</comment>
<evidence type="ECO:0000256" key="5">
    <source>
        <dbReference type="ARBA" id="ARBA00023136"/>
    </source>
</evidence>
<evidence type="ECO:0000256" key="2">
    <source>
        <dbReference type="ARBA" id="ARBA00009773"/>
    </source>
</evidence>
<keyword evidence="8" id="KW-1185">Reference proteome</keyword>
<evidence type="ECO:0008006" key="9">
    <source>
        <dbReference type="Google" id="ProtNLM"/>
    </source>
</evidence>
<evidence type="ECO:0000313" key="8">
    <source>
        <dbReference type="Proteomes" id="UP000094463"/>
    </source>
</evidence>
<feature type="transmembrane region" description="Helical" evidence="6">
    <location>
        <begin position="278"/>
        <end position="298"/>
    </location>
</feature>
<organism evidence="7 8">
    <name type="scientific">Salisediminibacterium beveridgei</name>
    <dbReference type="NCBI Taxonomy" id="632773"/>
    <lineage>
        <taxon>Bacteria</taxon>
        <taxon>Bacillati</taxon>
        <taxon>Bacillota</taxon>
        <taxon>Bacilli</taxon>
        <taxon>Bacillales</taxon>
        <taxon>Bacillaceae</taxon>
        <taxon>Salisediminibacterium</taxon>
    </lineage>
</organism>
<comment type="subcellular location">
    <subcellularLocation>
        <location evidence="1">Membrane</location>
        <topology evidence="1">Multi-pass membrane protein</topology>
    </subcellularLocation>
</comment>
<feature type="transmembrane region" description="Helical" evidence="6">
    <location>
        <begin position="244"/>
        <end position="266"/>
    </location>
</feature>
<dbReference type="KEGG" id="bbev:BBEV_1935"/>
<keyword evidence="5 6" id="KW-0472">Membrane</keyword>
<dbReference type="PATRIC" id="fig|632773.3.peg.2026"/>
<dbReference type="Pfam" id="PF01594">
    <property type="entry name" value="AI-2E_transport"/>
    <property type="match status" value="1"/>
</dbReference>
<dbReference type="PANTHER" id="PTHR21716">
    <property type="entry name" value="TRANSMEMBRANE PROTEIN"/>
    <property type="match status" value="1"/>
</dbReference>
<accession>A0A1D7QWB7</accession>
<keyword evidence="3 6" id="KW-0812">Transmembrane</keyword>
<keyword evidence="4 6" id="KW-1133">Transmembrane helix</keyword>
<evidence type="ECO:0000256" key="1">
    <source>
        <dbReference type="ARBA" id="ARBA00004141"/>
    </source>
</evidence>
<protein>
    <recommendedName>
        <fullName evidence="9">Sporulation integral membrane protein YtvI</fullName>
    </recommendedName>
</protein>
<dbReference type="InterPro" id="IPR002549">
    <property type="entry name" value="AI-2E-like"/>
</dbReference>
<dbReference type="GO" id="GO:0016020">
    <property type="term" value="C:membrane"/>
    <property type="evidence" value="ECO:0007669"/>
    <property type="project" value="UniProtKB-SubCell"/>
</dbReference>
<proteinExistence type="inferred from homology"/>
<evidence type="ECO:0000256" key="4">
    <source>
        <dbReference type="ARBA" id="ARBA00022989"/>
    </source>
</evidence>
<evidence type="ECO:0000313" key="7">
    <source>
        <dbReference type="EMBL" id="AOM83296.1"/>
    </source>
</evidence>
<dbReference type="RefSeq" id="WP_069365294.1">
    <property type="nucleotide sequence ID" value="NZ_CP012502.1"/>
</dbReference>
<feature type="transmembrane region" description="Helical" evidence="6">
    <location>
        <begin position="211"/>
        <end position="238"/>
    </location>
</feature>
<dbReference type="InterPro" id="IPR014227">
    <property type="entry name" value="YtvI-like"/>
</dbReference>
<dbReference type="AlphaFoldDB" id="A0A1D7QWB7"/>
<name>A0A1D7QWB7_9BACI</name>
<dbReference type="NCBIfam" id="TIGR02872">
    <property type="entry name" value="spore_ytvI"/>
    <property type="match status" value="1"/>
</dbReference>
<gene>
    <name evidence="7" type="ORF">BBEV_1935</name>
</gene>
<feature type="transmembrane region" description="Helical" evidence="6">
    <location>
        <begin position="318"/>
        <end position="340"/>
    </location>
</feature>
<dbReference type="STRING" id="632773.BBEV_1935"/>
<dbReference type="EMBL" id="CP012502">
    <property type="protein sequence ID" value="AOM83296.1"/>
    <property type="molecule type" value="Genomic_DNA"/>
</dbReference>
<sequence length="355" mass="39581">MTPATTRLVRKYVTIAIAILIIGLLIYYILPVATPILTALVAALFLTPAVNGLTRYTKMTRPISVFVVFVSFITVISALGYILFTRALTQLNQFLNNLPSMINDVNIAWINILDNLRLQFDQYSQDIVNEIDFAVTNALIGLRDQIQDINIIEMTTSLLTAIPSYIVSFLVFLIALYLFLLDLPRLKLKVFTYFSDETAEKVSFMSNRLSYVIFGFFKAQFLVSIIIFIVTIIGLMIIAPEVALIMSIFIWAIDFIPIIGSIAVLAPWAGYQLIMGETFMAIQLLVLAGILLTIRRTVEPKVMGHHIGLSPLATLISLYIGLMLLGAIGFILGPLAVILFQSAKEADIIKFNFKI</sequence>
<dbReference type="GO" id="GO:0055085">
    <property type="term" value="P:transmembrane transport"/>
    <property type="evidence" value="ECO:0007669"/>
    <property type="project" value="TreeGrafter"/>
</dbReference>
<feature type="transmembrane region" description="Helical" evidence="6">
    <location>
        <begin position="36"/>
        <end position="53"/>
    </location>
</feature>
<reference evidence="7 8" key="1">
    <citation type="submission" date="2015-08" db="EMBL/GenBank/DDBJ databases">
        <title>The complete genome sequence of Bacillus beveridgei MLTeJB.</title>
        <authorList>
            <person name="Hanson T.E."/>
            <person name="Mesa C."/>
            <person name="Basesman S.M."/>
            <person name="Oremland R.S."/>
        </authorList>
    </citation>
    <scope>NUCLEOTIDE SEQUENCE [LARGE SCALE GENOMIC DNA]</scope>
    <source>
        <strain evidence="7 8">MLTeJB</strain>
    </source>
</reference>
<evidence type="ECO:0000256" key="6">
    <source>
        <dbReference type="SAM" id="Phobius"/>
    </source>
</evidence>
<dbReference type="PANTHER" id="PTHR21716:SF68">
    <property type="entry name" value="TRANSPORT PROTEIN YTVI-RELATED"/>
    <property type="match status" value="1"/>
</dbReference>